<evidence type="ECO:0000256" key="1">
    <source>
        <dbReference type="SAM" id="Phobius"/>
    </source>
</evidence>
<organism evidence="2 3">
    <name type="scientific">Chelativorans salis</name>
    <dbReference type="NCBI Taxonomy" id="2978478"/>
    <lineage>
        <taxon>Bacteria</taxon>
        <taxon>Pseudomonadati</taxon>
        <taxon>Pseudomonadota</taxon>
        <taxon>Alphaproteobacteria</taxon>
        <taxon>Hyphomicrobiales</taxon>
        <taxon>Phyllobacteriaceae</taxon>
        <taxon>Chelativorans</taxon>
    </lineage>
</organism>
<keyword evidence="1" id="KW-0472">Membrane</keyword>
<accession>A0ABT2LIQ2</accession>
<comment type="caution">
    <text evidence="2">The sequence shown here is derived from an EMBL/GenBank/DDBJ whole genome shotgun (WGS) entry which is preliminary data.</text>
</comment>
<gene>
    <name evidence="2" type="ORF">N5A92_01340</name>
</gene>
<keyword evidence="1" id="KW-0812">Transmembrane</keyword>
<feature type="transmembrane region" description="Helical" evidence="1">
    <location>
        <begin position="28"/>
        <end position="46"/>
    </location>
</feature>
<evidence type="ECO:0000313" key="3">
    <source>
        <dbReference type="Proteomes" id="UP001320831"/>
    </source>
</evidence>
<name>A0ABT2LIQ2_9HYPH</name>
<evidence type="ECO:0000313" key="2">
    <source>
        <dbReference type="EMBL" id="MCT7373692.1"/>
    </source>
</evidence>
<proteinExistence type="predicted"/>
<dbReference type="Proteomes" id="UP001320831">
    <property type="component" value="Unassembled WGS sequence"/>
</dbReference>
<dbReference type="EMBL" id="JAOCZP010000001">
    <property type="protein sequence ID" value="MCT7373692.1"/>
    <property type="molecule type" value="Genomic_DNA"/>
</dbReference>
<sequence length="239" mass="26650">MGLLNLPSPTLSAIDGWLSPFLPPAARLLVWAALGAVLSMEIYRLLSPQSRIVQIKRSFEEMRRRVADFDGEFEDVWPDMRRMISLALRRIMLVFPATIAASLPLLVVIVWISTQYGATYPPANAPVAVSVPGGFEGRWVGADAGTPHARVMDRDGRSVADIAVLEPVPIIHKRLWWNALIGNPAGYLDDALPFDQIDIALPRRQILSFGPMWLRGWEVTFFAAMIAFALIYKSARRIT</sequence>
<dbReference type="RefSeq" id="WP_260900020.1">
    <property type="nucleotide sequence ID" value="NZ_JAOCZP010000001.1"/>
</dbReference>
<feature type="transmembrane region" description="Helical" evidence="1">
    <location>
        <begin position="212"/>
        <end position="232"/>
    </location>
</feature>
<protein>
    <submittedName>
        <fullName evidence="2">Uncharacterized protein</fullName>
    </submittedName>
</protein>
<keyword evidence="3" id="KW-1185">Reference proteome</keyword>
<feature type="transmembrane region" description="Helical" evidence="1">
    <location>
        <begin position="91"/>
        <end position="112"/>
    </location>
</feature>
<keyword evidence="1" id="KW-1133">Transmembrane helix</keyword>
<reference evidence="2 3" key="1">
    <citation type="submission" date="2022-09" db="EMBL/GenBank/DDBJ databases">
        <title>Chelativorans salina sp. nov., a novel slightly halophilic bacterium isolated from a saline lake sediment enrichment.</title>
        <authorList>
            <person name="Gao L."/>
            <person name="Fang B.-Z."/>
            <person name="Li W.-J."/>
        </authorList>
    </citation>
    <scope>NUCLEOTIDE SEQUENCE [LARGE SCALE GENOMIC DNA]</scope>
    <source>
        <strain evidence="2 3">EGI FJ00035</strain>
    </source>
</reference>